<protein>
    <submittedName>
        <fullName evidence="2">Uncharacterized protein</fullName>
    </submittedName>
</protein>
<sequence>PCRSVARRPDDPVRTAIKLGSLQCRHRIYRTDAVRHGPTNNDSAPGRTGLVRAEIEGRRPVAIVLGAMCGDVRPGADRSNTTDTTGDGVRMVRQIRNPKP</sequence>
<gene>
    <name evidence="2" type="ORF">BVRB_030620</name>
</gene>
<reference evidence="2 3" key="1">
    <citation type="journal article" date="2014" name="Nature">
        <title>The genome of the recently domesticated crop plant sugar beet (Beta vulgaris).</title>
        <authorList>
            <person name="Dohm J.C."/>
            <person name="Minoche A.E."/>
            <person name="Holtgrawe D."/>
            <person name="Capella-Gutierrez S."/>
            <person name="Zakrzewski F."/>
            <person name="Tafer H."/>
            <person name="Rupp O."/>
            <person name="Sorensen T.R."/>
            <person name="Stracke R."/>
            <person name="Reinhardt R."/>
            <person name="Goesmann A."/>
            <person name="Kraft T."/>
            <person name="Schulz B."/>
            <person name="Stadler P.F."/>
            <person name="Schmidt T."/>
            <person name="Gabaldon T."/>
            <person name="Lehrach H."/>
            <person name="Weisshaar B."/>
            <person name="Himmelbauer H."/>
        </authorList>
    </citation>
    <scope>NUCLEOTIDE SEQUENCE [LARGE SCALE GENOMIC DNA]</scope>
    <source>
        <tissue evidence="2">Taproot</tissue>
    </source>
</reference>
<evidence type="ECO:0000256" key="1">
    <source>
        <dbReference type="SAM" id="MobiDB-lite"/>
    </source>
</evidence>
<organism evidence="2 3">
    <name type="scientific">Beta vulgaris subsp. vulgaris</name>
    <name type="common">Beet</name>
    <dbReference type="NCBI Taxonomy" id="3555"/>
    <lineage>
        <taxon>Eukaryota</taxon>
        <taxon>Viridiplantae</taxon>
        <taxon>Streptophyta</taxon>
        <taxon>Embryophyta</taxon>
        <taxon>Tracheophyta</taxon>
        <taxon>Spermatophyta</taxon>
        <taxon>Magnoliopsida</taxon>
        <taxon>eudicotyledons</taxon>
        <taxon>Gunneridae</taxon>
        <taxon>Pentapetalae</taxon>
        <taxon>Caryophyllales</taxon>
        <taxon>Chenopodiaceae</taxon>
        <taxon>Betoideae</taxon>
        <taxon>Beta</taxon>
    </lineage>
</organism>
<dbReference type="AlphaFoldDB" id="A0A0J8B0T3"/>
<evidence type="ECO:0000313" key="3">
    <source>
        <dbReference type="Proteomes" id="UP000035740"/>
    </source>
</evidence>
<accession>A0A0J8B0T3</accession>
<dbReference type="Proteomes" id="UP000035740">
    <property type="component" value="Unassembled WGS sequence"/>
</dbReference>
<feature type="non-terminal residue" evidence="2">
    <location>
        <position position="1"/>
    </location>
</feature>
<keyword evidence="3" id="KW-1185">Reference proteome</keyword>
<name>A0A0J8B0T3_BETVV</name>
<evidence type="ECO:0000313" key="2">
    <source>
        <dbReference type="EMBL" id="KMS93523.1"/>
    </source>
</evidence>
<dbReference type="EMBL" id="KQ101799">
    <property type="protein sequence ID" value="KMS93523.1"/>
    <property type="molecule type" value="Genomic_DNA"/>
</dbReference>
<proteinExistence type="predicted"/>
<dbReference type="Gramene" id="KMS93523">
    <property type="protein sequence ID" value="KMS93523"/>
    <property type="gene ID" value="BVRB_030620"/>
</dbReference>
<feature type="region of interest" description="Disordered" evidence="1">
    <location>
        <begin position="71"/>
        <end position="100"/>
    </location>
</feature>